<comment type="caution">
    <text evidence="1">The sequence shown here is derived from an EMBL/GenBank/DDBJ whole genome shotgun (WGS) entry which is preliminary data.</text>
</comment>
<gene>
    <name evidence="1" type="primary">ARID2</name>
    <name evidence="1" type="ORF">KSP39_PZI018352</name>
</gene>
<keyword evidence="2" id="KW-1185">Reference proteome</keyword>
<proteinExistence type="predicted"/>
<protein>
    <submittedName>
        <fullName evidence="1">AT-rich interactive domain-containing protein 2</fullName>
    </submittedName>
</protein>
<reference evidence="1 2" key="1">
    <citation type="journal article" date="2022" name="Nat. Plants">
        <title>Genomes of leafy and leafless Platanthera orchids illuminate the evolution of mycoheterotrophy.</title>
        <authorList>
            <person name="Li M.H."/>
            <person name="Liu K.W."/>
            <person name="Li Z."/>
            <person name="Lu H.C."/>
            <person name="Ye Q.L."/>
            <person name="Zhang D."/>
            <person name="Wang J.Y."/>
            <person name="Li Y.F."/>
            <person name="Zhong Z.M."/>
            <person name="Liu X."/>
            <person name="Yu X."/>
            <person name="Liu D.K."/>
            <person name="Tu X.D."/>
            <person name="Liu B."/>
            <person name="Hao Y."/>
            <person name="Liao X.Y."/>
            <person name="Jiang Y.T."/>
            <person name="Sun W.H."/>
            <person name="Chen J."/>
            <person name="Chen Y.Q."/>
            <person name="Ai Y."/>
            <person name="Zhai J.W."/>
            <person name="Wu S.S."/>
            <person name="Zhou Z."/>
            <person name="Hsiao Y.Y."/>
            <person name="Wu W.L."/>
            <person name="Chen Y.Y."/>
            <person name="Lin Y.F."/>
            <person name="Hsu J.L."/>
            <person name="Li C.Y."/>
            <person name="Wang Z.W."/>
            <person name="Zhao X."/>
            <person name="Zhong W.Y."/>
            <person name="Ma X.K."/>
            <person name="Ma L."/>
            <person name="Huang J."/>
            <person name="Chen G.Z."/>
            <person name="Huang M.Z."/>
            <person name="Huang L."/>
            <person name="Peng D.H."/>
            <person name="Luo Y.B."/>
            <person name="Zou S.Q."/>
            <person name="Chen S.P."/>
            <person name="Lan S."/>
            <person name="Tsai W.C."/>
            <person name="Van de Peer Y."/>
            <person name="Liu Z.J."/>
        </authorList>
    </citation>
    <scope>NUCLEOTIDE SEQUENCE [LARGE SCALE GENOMIC DNA]</scope>
    <source>
        <strain evidence="1">Lor287</strain>
    </source>
</reference>
<dbReference type="PANTHER" id="PTHR46872">
    <property type="entry name" value="DNA BINDING PROTEIN"/>
    <property type="match status" value="1"/>
</dbReference>
<evidence type="ECO:0000313" key="1">
    <source>
        <dbReference type="EMBL" id="KAK8926558.1"/>
    </source>
</evidence>
<dbReference type="AlphaFoldDB" id="A0AAP0B4G5"/>
<dbReference type="PANTHER" id="PTHR46872:SF10">
    <property type="entry name" value="MYB-LIKE DOMAIN-CONTAINING PROTEIN"/>
    <property type="match status" value="1"/>
</dbReference>
<organism evidence="1 2">
    <name type="scientific">Platanthera zijinensis</name>
    <dbReference type="NCBI Taxonomy" id="2320716"/>
    <lineage>
        <taxon>Eukaryota</taxon>
        <taxon>Viridiplantae</taxon>
        <taxon>Streptophyta</taxon>
        <taxon>Embryophyta</taxon>
        <taxon>Tracheophyta</taxon>
        <taxon>Spermatophyta</taxon>
        <taxon>Magnoliopsida</taxon>
        <taxon>Liliopsida</taxon>
        <taxon>Asparagales</taxon>
        <taxon>Orchidaceae</taxon>
        <taxon>Orchidoideae</taxon>
        <taxon>Orchideae</taxon>
        <taxon>Orchidinae</taxon>
        <taxon>Platanthera</taxon>
    </lineage>
</organism>
<sequence>MGCCQADFPDLRGKTEAVVVRLLTASIGRASSLKEDGRIRNTNHTLGNMLVMLKRAATDPCDDRDLDGEEWHGQVLRARKALFVKLDKCAEAEELPFRKRKRRSFQNTSSTMVDRRNRRSKRLVDLEKFGEILCTDPSTRIPIGRHAQADVPDWIGPIGRHAGLEDNLEDSRWLGTSVWPLKRNDTVVDWESIYKGRRDPCGCVFPGSIECVKLHVRNARRHLKSNLGRVFFDWRFEQMGEEVSRCWTLKDQVKFDEIVRLNPESAGKSFWVEALKHFTNKSKKEIVSYYFNVYVLRWIRRYTRLKSEAADGDDNINDEDSSKGLDYLMSMKDSEADNSKHSNRRKLTCDGDQVQSCDRDQWRRSGYHSVGPAFAYLHGMH</sequence>
<dbReference type="EMBL" id="JBBWWQ010000016">
    <property type="protein sequence ID" value="KAK8926558.1"/>
    <property type="molecule type" value="Genomic_DNA"/>
</dbReference>
<dbReference type="Proteomes" id="UP001418222">
    <property type="component" value="Unassembled WGS sequence"/>
</dbReference>
<evidence type="ECO:0000313" key="2">
    <source>
        <dbReference type="Proteomes" id="UP001418222"/>
    </source>
</evidence>
<accession>A0AAP0B4G5</accession>
<name>A0AAP0B4G5_9ASPA</name>